<reference evidence="1 2" key="1">
    <citation type="journal article" date="2019" name="Int. J. Syst. Evol. Microbiol.">
        <title>The Global Catalogue of Microorganisms (GCM) 10K type strain sequencing project: providing services to taxonomists for standard genome sequencing and annotation.</title>
        <authorList>
            <consortium name="The Broad Institute Genomics Platform"/>
            <consortium name="The Broad Institute Genome Sequencing Center for Infectious Disease"/>
            <person name="Wu L."/>
            <person name="Ma J."/>
        </authorList>
    </citation>
    <scope>NUCLEOTIDE SEQUENCE [LARGE SCALE GENOMIC DNA]</scope>
    <source>
        <strain evidence="1 2">XZYJT29</strain>
    </source>
</reference>
<gene>
    <name evidence="1" type="ORF">ACFQMA_05970</name>
</gene>
<accession>A0ABD5Y0G4</accession>
<dbReference type="GeneID" id="78819639"/>
<evidence type="ECO:0000313" key="1">
    <source>
        <dbReference type="EMBL" id="MFC7139384.1"/>
    </source>
</evidence>
<comment type="caution">
    <text evidence="1">The sequence shown here is derived from an EMBL/GenBank/DDBJ whole genome shotgun (WGS) entry which is preliminary data.</text>
</comment>
<dbReference type="Proteomes" id="UP001596432">
    <property type="component" value="Unassembled WGS sequence"/>
</dbReference>
<dbReference type="EMBL" id="JBHTAS010000001">
    <property type="protein sequence ID" value="MFC7139384.1"/>
    <property type="molecule type" value="Genomic_DNA"/>
</dbReference>
<organism evidence="1 2">
    <name type="scientific">Halosimplex aquaticum</name>
    <dbReference type="NCBI Taxonomy" id="3026162"/>
    <lineage>
        <taxon>Archaea</taxon>
        <taxon>Methanobacteriati</taxon>
        <taxon>Methanobacteriota</taxon>
        <taxon>Stenosarchaea group</taxon>
        <taxon>Halobacteria</taxon>
        <taxon>Halobacteriales</taxon>
        <taxon>Haloarculaceae</taxon>
        <taxon>Halosimplex</taxon>
    </lineage>
</organism>
<name>A0ABD5Y0G4_9EURY</name>
<proteinExistence type="predicted"/>
<evidence type="ECO:0000313" key="2">
    <source>
        <dbReference type="Proteomes" id="UP001596432"/>
    </source>
</evidence>
<dbReference type="RefSeq" id="WP_274324975.1">
    <property type="nucleotide sequence ID" value="NZ_CP118158.1"/>
</dbReference>
<sequence>MSKLTIETQADSWRLRCPNGHKVAPTNNHWYCRQCARRWDDEATPEIEEAIDKKTGKRLSRDDVELDYETSGVYHA</sequence>
<keyword evidence="2" id="KW-1185">Reference proteome</keyword>
<dbReference type="AlphaFoldDB" id="A0ABD5Y0G4"/>
<protein>
    <submittedName>
        <fullName evidence="1">Uncharacterized protein</fullName>
    </submittedName>
</protein>